<dbReference type="EMBL" id="JARJJS010000001">
    <property type="protein sequence ID" value="MDF4024159.1"/>
    <property type="molecule type" value="Genomic_DNA"/>
</dbReference>
<evidence type="ECO:0000313" key="2">
    <source>
        <dbReference type="EMBL" id="MDF4024159.1"/>
    </source>
</evidence>
<keyword evidence="3" id="KW-1185">Reference proteome</keyword>
<reference evidence="2 3" key="1">
    <citation type="journal article" date="2024" name="Curr. Microbiol.">
        <title>Luteibacter sahnii sp. nov., A Novel Yellow-Colored Xanthomonadin Pigment Producing Probiotic Bacterium from Healthy Rice Seed Microbiome.</title>
        <authorList>
            <person name="Jaiswal G."/>
            <person name="Rana R."/>
            <person name="Nayak P.K."/>
            <person name="Chouhan R."/>
            <person name="Gandhi S.G."/>
            <person name="Patel H.K."/>
            <person name="Patil P.B."/>
        </authorList>
    </citation>
    <scope>NUCLEOTIDE SEQUENCE [LARGE SCALE GENOMIC DNA]</scope>
    <source>
        <strain evidence="2 3">PPL201</strain>
    </source>
</reference>
<evidence type="ECO:0000256" key="1">
    <source>
        <dbReference type="SAM" id="SignalP"/>
    </source>
</evidence>
<keyword evidence="1" id="KW-0732">Signal</keyword>
<organism evidence="2 3">
    <name type="scientific">Luteibacter sahnii</name>
    <dbReference type="NCBI Taxonomy" id="3021977"/>
    <lineage>
        <taxon>Bacteria</taxon>
        <taxon>Pseudomonadati</taxon>
        <taxon>Pseudomonadota</taxon>
        <taxon>Gammaproteobacteria</taxon>
        <taxon>Lysobacterales</taxon>
        <taxon>Rhodanobacteraceae</taxon>
        <taxon>Luteibacter</taxon>
    </lineage>
</organism>
<gene>
    <name evidence="2" type="ORF">P3W24_04130</name>
</gene>
<accession>A0ABT6B7U2</accession>
<dbReference type="Proteomes" id="UP001528850">
    <property type="component" value="Unassembled WGS sequence"/>
</dbReference>
<sequence length="110" mass="11562">MLSKNLNSRLLVALVLCLGASGAASANTSVIIGNPSSWRLQMYNGPAVYYTGSPCVSGSIVMDPADTTDRGKAFYATVLAAKASNLKVLIEYEVVGSSCYFRSFGVDAVQ</sequence>
<feature type="chain" id="PRO_5045328837" evidence="1">
    <location>
        <begin position="27"/>
        <end position="110"/>
    </location>
</feature>
<comment type="caution">
    <text evidence="2">The sequence shown here is derived from an EMBL/GenBank/DDBJ whole genome shotgun (WGS) entry which is preliminary data.</text>
</comment>
<feature type="signal peptide" evidence="1">
    <location>
        <begin position="1"/>
        <end position="26"/>
    </location>
</feature>
<evidence type="ECO:0000313" key="3">
    <source>
        <dbReference type="Proteomes" id="UP001528850"/>
    </source>
</evidence>
<protein>
    <submittedName>
        <fullName evidence="2">Uncharacterized protein</fullName>
    </submittedName>
</protein>
<proteinExistence type="predicted"/>
<name>A0ABT6B7U2_9GAMM</name>